<gene>
    <name evidence="1" type="primary">LSAMP</name>
</gene>
<sequence length="46" mass="5442">LTLYTYLYKEVVMTRSYSLFVPSLKVTQWNIRCFTNPASVLPDFVH</sequence>
<proteinExistence type="predicted"/>
<evidence type="ECO:0000313" key="1">
    <source>
        <dbReference type="EMBL" id="SBS03599.1"/>
    </source>
</evidence>
<name>A0A1A8REA7_9TELE</name>
<dbReference type="EMBL" id="HAEH01015857">
    <property type="protein sequence ID" value="SBS03599.1"/>
    <property type="molecule type" value="Transcribed_RNA"/>
</dbReference>
<reference evidence="1" key="2">
    <citation type="submission" date="2016-06" db="EMBL/GenBank/DDBJ databases">
        <title>The genome of a short-lived fish provides insights into sex chromosome evolution and the genetic control of aging.</title>
        <authorList>
            <person name="Reichwald K."/>
            <person name="Felder M."/>
            <person name="Petzold A."/>
            <person name="Koch P."/>
            <person name="Groth M."/>
            <person name="Platzer M."/>
        </authorList>
    </citation>
    <scope>NUCLEOTIDE SEQUENCE</scope>
    <source>
        <tissue evidence="1">Brain</tissue>
    </source>
</reference>
<organism evidence="1">
    <name type="scientific">Nothobranchius rachovii</name>
    <name type="common">bluefin notho</name>
    <dbReference type="NCBI Taxonomy" id="451742"/>
    <lineage>
        <taxon>Eukaryota</taxon>
        <taxon>Metazoa</taxon>
        <taxon>Chordata</taxon>
        <taxon>Craniata</taxon>
        <taxon>Vertebrata</taxon>
        <taxon>Euteleostomi</taxon>
        <taxon>Actinopterygii</taxon>
        <taxon>Neopterygii</taxon>
        <taxon>Teleostei</taxon>
        <taxon>Neoteleostei</taxon>
        <taxon>Acanthomorphata</taxon>
        <taxon>Ovalentaria</taxon>
        <taxon>Atherinomorphae</taxon>
        <taxon>Cyprinodontiformes</taxon>
        <taxon>Nothobranchiidae</taxon>
        <taxon>Nothobranchius</taxon>
    </lineage>
</organism>
<feature type="non-terminal residue" evidence="1">
    <location>
        <position position="1"/>
    </location>
</feature>
<reference evidence="1" key="1">
    <citation type="submission" date="2016-05" db="EMBL/GenBank/DDBJ databases">
        <authorList>
            <person name="Lavstsen T."/>
            <person name="Jespersen J.S."/>
        </authorList>
    </citation>
    <scope>NUCLEOTIDE SEQUENCE</scope>
    <source>
        <tissue evidence="1">Brain</tissue>
    </source>
</reference>
<protein>
    <submittedName>
        <fullName evidence="1">Limbic system-associated membrane protein</fullName>
    </submittedName>
</protein>
<dbReference type="AlphaFoldDB" id="A0A1A8REA7"/>
<feature type="non-terminal residue" evidence="1">
    <location>
        <position position="46"/>
    </location>
</feature>
<accession>A0A1A8REA7</accession>